<dbReference type="RefSeq" id="WP_157021061.1">
    <property type="nucleotide sequence ID" value="NZ_WQLV01000001.1"/>
</dbReference>
<dbReference type="EMBL" id="WQLV01000001">
    <property type="protein sequence ID" value="MVO14782.1"/>
    <property type="molecule type" value="Genomic_DNA"/>
</dbReference>
<comment type="similarity">
    <text evidence="1 2">Belongs to the ArsC family.</text>
</comment>
<dbReference type="InterPro" id="IPR006660">
    <property type="entry name" value="Arsenate_reductase-like"/>
</dbReference>
<dbReference type="SUPFAM" id="SSF52833">
    <property type="entry name" value="Thioredoxin-like"/>
    <property type="match status" value="1"/>
</dbReference>
<evidence type="ECO:0000313" key="4">
    <source>
        <dbReference type="Proteomes" id="UP000478892"/>
    </source>
</evidence>
<gene>
    <name evidence="3" type="ORF">GO984_03075</name>
</gene>
<dbReference type="PANTHER" id="PTHR30041">
    <property type="entry name" value="ARSENATE REDUCTASE"/>
    <property type="match status" value="1"/>
</dbReference>
<protein>
    <submittedName>
        <fullName evidence="3">Uncharacterized protein</fullName>
    </submittedName>
</protein>
<sequence>MIIYGLNTCSTCKKALKAMEQAGKDVVFRDVRAEPLSETELATLIAEFGDRLVDRTTNDWRSLSDWLKHSEAEDQLAAKPKLMARPVIHDGDAYYLGWDEAVQQVLLSE</sequence>
<name>A0A6L6WGH6_9RHOB</name>
<dbReference type="CDD" id="cd02977">
    <property type="entry name" value="ArsC_family"/>
    <property type="match status" value="1"/>
</dbReference>
<dbReference type="Proteomes" id="UP000478892">
    <property type="component" value="Unassembled WGS sequence"/>
</dbReference>
<dbReference type="InterPro" id="IPR036249">
    <property type="entry name" value="Thioredoxin-like_sf"/>
</dbReference>
<dbReference type="PANTHER" id="PTHR30041:SF8">
    <property type="entry name" value="PROTEIN YFFB"/>
    <property type="match status" value="1"/>
</dbReference>
<dbReference type="Pfam" id="PF03960">
    <property type="entry name" value="ArsC"/>
    <property type="match status" value="1"/>
</dbReference>
<reference evidence="3 4" key="1">
    <citation type="submission" date="2019-12" db="EMBL/GenBank/DDBJ databases">
        <authorList>
            <person name="Zhang Y.-J."/>
        </authorList>
    </citation>
    <scope>NUCLEOTIDE SEQUENCE [LARGE SCALE GENOMIC DNA]</scope>
    <source>
        <strain evidence="3 4">CY05</strain>
    </source>
</reference>
<dbReference type="AlphaFoldDB" id="A0A6L6WGH6"/>
<evidence type="ECO:0000256" key="1">
    <source>
        <dbReference type="ARBA" id="ARBA00007198"/>
    </source>
</evidence>
<evidence type="ECO:0000313" key="3">
    <source>
        <dbReference type="EMBL" id="MVO14782.1"/>
    </source>
</evidence>
<proteinExistence type="inferred from homology"/>
<dbReference type="Gene3D" id="3.40.30.10">
    <property type="entry name" value="Glutaredoxin"/>
    <property type="match status" value="1"/>
</dbReference>
<dbReference type="PROSITE" id="PS51353">
    <property type="entry name" value="ARSC"/>
    <property type="match status" value="1"/>
</dbReference>
<comment type="caution">
    <text evidence="3">The sequence shown here is derived from an EMBL/GenBank/DDBJ whole genome shotgun (WGS) entry which is preliminary data.</text>
</comment>
<organism evidence="3 4">
    <name type="scientific">Parasedimentitalea huanghaiensis</name>
    <dbReference type="NCBI Taxonomy" id="2682100"/>
    <lineage>
        <taxon>Bacteria</taxon>
        <taxon>Pseudomonadati</taxon>
        <taxon>Pseudomonadota</taxon>
        <taxon>Alphaproteobacteria</taxon>
        <taxon>Rhodobacterales</taxon>
        <taxon>Paracoccaceae</taxon>
        <taxon>Parasedimentitalea</taxon>
    </lineage>
</organism>
<accession>A0A6L6WGH6</accession>
<evidence type="ECO:0000256" key="2">
    <source>
        <dbReference type="PROSITE-ProRule" id="PRU01282"/>
    </source>
</evidence>
<keyword evidence="4" id="KW-1185">Reference proteome</keyword>